<evidence type="ECO:0000256" key="2">
    <source>
        <dbReference type="SAM" id="SignalP"/>
    </source>
</evidence>
<dbReference type="AlphaFoldDB" id="A0A5B7G4G2"/>
<comment type="caution">
    <text evidence="3">The sequence shown here is derived from an EMBL/GenBank/DDBJ whole genome shotgun (WGS) entry which is preliminary data.</text>
</comment>
<keyword evidence="2" id="KW-0732">Signal</keyword>
<feature type="signal peptide" evidence="2">
    <location>
        <begin position="1"/>
        <end position="24"/>
    </location>
</feature>
<evidence type="ECO:0000313" key="3">
    <source>
        <dbReference type="EMBL" id="MPC55050.1"/>
    </source>
</evidence>
<evidence type="ECO:0008006" key="5">
    <source>
        <dbReference type="Google" id="ProtNLM"/>
    </source>
</evidence>
<name>A0A5B7G4G2_PORTR</name>
<protein>
    <recommendedName>
        <fullName evidence="5">Secreted protein</fullName>
    </recommendedName>
</protein>
<keyword evidence="4" id="KW-1185">Reference proteome</keyword>
<evidence type="ECO:0000313" key="4">
    <source>
        <dbReference type="Proteomes" id="UP000324222"/>
    </source>
</evidence>
<feature type="region of interest" description="Disordered" evidence="1">
    <location>
        <begin position="178"/>
        <end position="213"/>
    </location>
</feature>
<feature type="chain" id="PRO_5023030721" description="Secreted protein" evidence="2">
    <location>
        <begin position="25"/>
        <end position="213"/>
    </location>
</feature>
<dbReference type="EMBL" id="VSRR010012847">
    <property type="protein sequence ID" value="MPC55050.1"/>
    <property type="molecule type" value="Genomic_DNA"/>
</dbReference>
<proteinExistence type="predicted"/>
<organism evidence="3 4">
    <name type="scientific">Portunus trituberculatus</name>
    <name type="common">Swimming crab</name>
    <name type="synonym">Neptunus trituberculatus</name>
    <dbReference type="NCBI Taxonomy" id="210409"/>
    <lineage>
        <taxon>Eukaryota</taxon>
        <taxon>Metazoa</taxon>
        <taxon>Ecdysozoa</taxon>
        <taxon>Arthropoda</taxon>
        <taxon>Crustacea</taxon>
        <taxon>Multicrustacea</taxon>
        <taxon>Malacostraca</taxon>
        <taxon>Eumalacostraca</taxon>
        <taxon>Eucarida</taxon>
        <taxon>Decapoda</taxon>
        <taxon>Pleocyemata</taxon>
        <taxon>Brachyura</taxon>
        <taxon>Eubrachyura</taxon>
        <taxon>Portunoidea</taxon>
        <taxon>Portunidae</taxon>
        <taxon>Portuninae</taxon>
        <taxon>Portunus</taxon>
    </lineage>
</organism>
<evidence type="ECO:0000256" key="1">
    <source>
        <dbReference type="SAM" id="MobiDB-lite"/>
    </source>
</evidence>
<accession>A0A5B7G4G2</accession>
<sequence>MVQLLWVQVVVVVVVAVPQQQVAGQWGQGRCCREVGWDKILRARYDGLSVRHMSARGSFSFKSFSDACIVDSLHSSLVSVDLAHELLKAANILYLHEHGEVRSALHSSRQPSTTRQVFSAAGRHYLLPLTATQHAVQVVNPALRHISSVPGIPVLAAQRDVAAVSPSVQSLGVTKLREERQGTVSPVAGASRLGRGAGVRESESEGVRGSRHG</sequence>
<reference evidence="3 4" key="1">
    <citation type="submission" date="2019-05" db="EMBL/GenBank/DDBJ databases">
        <title>Another draft genome of Portunus trituberculatus and its Hox gene families provides insights of decapod evolution.</title>
        <authorList>
            <person name="Jeong J.-H."/>
            <person name="Song I."/>
            <person name="Kim S."/>
            <person name="Choi T."/>
            <person name="Kim D."/>
            <person name="Ryu S."/>
            <person name="Kim W."/>
        </authorList>
    </citation>
    <scope>NUCLEOTIDE SEQUENCE [LARGE SCALE GENOMIC DNA]</scope>
    <source>
        <tissue evidence="3">Muscle</tissue>
    </source>
</reference>
<feature type="compositionally biased region" description="Basic and acidic residues" evidence="1">
    <location>
        <begin position="198"/>
        <end position="213"/>
    </location>
</feature>
<gene>
    <name evidence="3" type="ORF">E2C01_048982</name>
</gene>
<dbReference type="Proteomes" id="UP000324222">
    <property type="component" value="Unassembled WGS sequence"/>
</dbReference>